<evidence type="ECO:0000256" key="7">
    <source>
        <dbReference type="ARBA" id="ARBA00048933"/>
    </source>
</evidence>
<reference evidence="10 11" key="1">
    <citation type="submission" date="2023-04" db="EMBL/GenBank/DDBJ databases">
        <title>Genome of Basidiobolus ranarum AG-B5.</title>
        <authorList>
            <person name="Stajich J.E."/>
            <person name="Carter-House D."/>
            <person name="Gryganskyi A."/>
        </authorList>
    </citation>
    <scope>NUCLEOTIDE SEQUENCE [LARGE SCALE GENOMIC DNA]</scope>
    <source>
        <strain evidence="10 11">AG-B5</strain>
    </source>
</reference>
<dbReference type="PANTHER" id="PTHR48467:SF1">
    <property type="entry name" value="GLUTAMATE SYNTHASE 1 [NADH], CHLOROPLASTIC-LIKE"/>
    <property type="match status" value="1"/>
</dbReference>
<feature type="domain" description="FAD/NAD(P)-binding" evidence="9">
    <location>
        <begin position="14"/>
        <end position="218"/>
    </location>
</feature>
<evidence type="ECO:0000256" key="4">
    <source>
        <dbReference type="ARBA" id="ARBA00022827"/>
    </source>
</evidence>
<dbReference type="PIRSF" id="PIRSF000362">
    <property type="entry name" value="FNR"/>
    <property type="match status" value="1"/>
</dbReference>
<keyword evidence="8" id="KW-0496">Mitochondrion</keyword>
<protein>
    <recommendedName>
        <fullName evidence="8">NADPH:adrenodoxin oxidoreductase, mitochondrial</fullName>
        <ecNumber evidence="8">1.18.1.6</ecNumber>
    </recommendedName>
</protein>
<dbReference type="SUPFAM" id="SSF51971">
    <property type="entry name" value="Nucleotide-binding domain"/>
    <property type="match status" value="2"/>
</dbReference>
<evidence type="ECO:0000256" key="5">
    <source>
        <dbReference type="ARBA" id="ARBA00022857"/>
    </source>
</evidence>
<dbReference type="Gene3D" id="3.50.50.60">
    <property type="entry name" value="FAD/NAD(P)-binding domain"/>
    <property type="match status" value="1"/>
</dbReference>
<dbReference type="InterPro" id="IPR021163">
    <property type="entry name" value="Ferredox_Rdtase_adrenod"/>
</dbReference>
<comment type="subcellular location">
    <subcellularLocation>
        <location evidence="8">Mitochondrion</location>
    </subcellularLocation>
</comment>
<gene>
    <name evidence="10" type="primary">ARH1</name>
    <name evidence="10" type="ORF">K7432_003018</name>
</gene>
<evidence type="ECO:0000313" key="10">
    <source>
        <dbReference type="EMBL" id="KAK9767287.1"/>
    </source>
</evidence>
<name>A0ABR2X0S0_9FUNG</name>
<dbReference type="PRINTS" id="PR00419">
    <property type="entry name" value="ADXRDTASE"/>
</dbReference>
<dbReference type="EC" id="1.18.1.6" evidence="8"/>
<evidence type="ECO:0000256" key="2">
    <source>
        <dbReference type="ARBA" id="ARBA00008312"/>
    </source>
</evidence>
<keyword evidence="3 8" id="KW-0285">Flavoprotein</keyword>
<dbReference type="InterPro" id="IPR036188">
    <property type="entry name" value="FAD/NAD-bd_sf"/>
</dbReference>
<evidence type="ECO:0000259" key="9">
    <source>
        <dbReference type="Pfam" id="PF07992"/>
    </source>
</evidence>
<keyword evidence="6 8" id="KW-0560">Oxidoreductase</keyword>
<organism evidence="10 11">
    <name type="scientific">Basidiobolus ranarum</name>
    <dbReference type="NCBI Taxonomy" id="34480"/>
    <lineage>
        <taxon>Eukaryota</taxon>
        <taxon>Fungi</taxon>
        <taxon>Fungi incertae sedis</taxon>
        <taxon>Zoopagomycota</taxon>
        <taxon>Entomophthoromycotina</taxon>
        <taxon>Basidiobolomycetes</taxon>
        <taxon>Basidiobolales</taxon>
        <taxon>Basidiobolaceae</taxon>
        <taxon>Basidiobolus</taxon>
    </lineage>
</organism>
<dbReference type="EMBL" id="JASJQH010000087">
    <property type="protein sequence ID" value="KAK9767287.1"/>
    <property type="molecule type" value="Genomic_DNA"/>
</dbReference>
<dbReference type="PANTHER" id="PTHR48467">
    <property type="entry name" value="GLUTAMATE SYNTHASE 1 [NADH], CHLOROPLASTIC-LIKE"/>
    <property type="match status" value="1"/>
</dbReference>
<evidence type="ECO:0000256" key="6">
    <source>
        <dbReference type="ARBA" id="ARBA00023002"/>
    </source>
</evidence>
<sequence>MFRTLVTQASKAPSLAIVGSGPGGFYTAAKVMQLLPGTKVDMFESLPVPHGLVRFGVAPDHPEVKLVMNRFDEVAQSSDFRFFGNVTVGKDISVSELKDTYDGIVLSYGASEDRVLNIKNENAGGVHSARAFVGWYNGHPDHKQIDLDLTSTDTAMVIGQGNVALDVARVLLSPIDELRKTDITEHALEALSKSRIRRVHVVGRRGPLQVAFTTKELREMFALPNTKLEVDVDLLQDQLSHGQALLSKNRALKRLLGVLEKEIPSNAIKNADKSWSLKFLRSPVEIIAENNRVKAVKMEINTLEGPADAPVALGTGSYEDVESGLVFRSIGYKSTPIEGIPFDIRRGVVPNVHGRVVDGEQSLAGMYTSGWLKRGPSGVIVSTMQDAFETAGAIAADIKDGKPLLNPTQPGRDVSNLLKERNVRVVSYQDWKNIEQVEFDVGAARGKPREKFTSVEEMLRILD</sequence>
<evidence type="ECO:0000256" key="1">
    <source>
        <dbReference type="ARBA" id="ARBA00001974"/>
    </source>
</evidence>
<keyword evidence="4 8" id="KW-0274">FAD</keyword>
<proteinExistence type="inferred from homology"/>
<evidence type="ECO:0000256" key="3">
    <source>
        <dbReference type="ARBA" id="ARBA00022630"/>
    </source>
</evidence>
<accession>A0ABR2X0S0</accession>
<comment type="similarity">
    <text evidence="2 8">Belongs to the ferredoxin--NADP reductase type 1 family.</text>
</comment>
<evidence type="ECO:0000256" key="8">
    <source>
        <dbReference type="PIRNR" id="PIRNR000362"/>
    </source>
</evidence>
<dbReference type="InterPro" id="IPR055275">
    <property type="entry name" value="Ferredox_Rdtase"/>
</dbReference>
<comment type="cofactor">
    <cofactor evidence="1 8">
        <name>FAD</name>
        <dbReference type="ChEBI" id="CHEBI:57692"/>
    </cofactor>
</comment>
<dbReference type="GO" id="GO:0016491">
    <property type="term" value="F:oxidoreductase activity"/>
    <property type="evidence" value="ECO:0007669"/>
    <property type="project" value="UniProtKB-KW"/>
</dbReference>
<keyword evidence="5 8" id="KW-0521">NADP</keyword>
<dbReference type="Proteomes" id="UP001479436">
    <property type="component" value="Unassembled WGS sequence"/>
</dbReference>
<dbReference type="Pfam" id="PF07992">
    <property type="entry name" value="Pyr_redox_2"/>
    <property type="match status" value="1"/>
</dbReference>
<comment type="caution">
    <text evidence="10">The sequence shown here is derived from an EMBL/GenBank/DDBJ whole genome shotgun (WGS) entry which is preliminary data.</text>
</comment>
<keyword evidence="11" id="KW-1185">Reference proteome</keyword>
<evidence type="ECO:0000313" key="11">
    <source>
        <dbReference type="Proteomes" id="UP001479436"/>
    </source>
</evidence>
<dbReference type="Gene3D" id="3.40.50.720">
    <property type="entry name" value="NAD(P)-binding Rossmann-like Domain"/>
    <property type="match status" value="1"/>
</dbReference>
<comment type="catalytic activity">
    <reaction evidence="7 8">
        <text>2 reduced [adrenodoxin] + NADP(+) + H(+) = 2 oxidized [adrenodoxin] + NADPH</text>
        <dbReference type="Rhea" id="RHEA:42312"/>
        <dbReference type="Rhea" id="RHEA-COMP:9998"/>
        <dbReference type="Rhea" id="RHEA-COMP:9999"/>
        <dbReference type="ChEBI" id="CHEBI:15378"/>
        <dbReference type="ChEBI" id="CHEBI:33737"/>
        <dbReference type="ChEBI" id="CHEBI:33738"/>
        <dbReference type="ChEBI" id="CHEBI:57783"/>
        <dbReference type="ChEBI" id="CHEBI:58349"/>
        <dbReference type="EC" id="1.18.1.6"/>
    </reaction>
</comment>
<dbReference type="InterPro" id="IPR023753">
    <property type="entry name" value="FAD/NAD-binding_dom"/>
</dbReference>